<name>A0A1B9F921_9BACT</name>
<evidence type="ECO:0000313" key="4">
    <source>
        <dbReference type="EMBL" id="OCC16354.1"/>
    </source>
</evidence>
<dbReference type="Pfam" id="PF17147">
    <property type="entry name" value="PFOR_II"/>
    <property type="match status" value="1"/>
</dbReference>
<dbReference type="PANTHER" id="PTHR32154:SF0">
    <property type="entry name" value="PYRUVATE-FLAVODOXIN OXIDOREDUCTASE-RELATED"/>
    <property type="match status" value="1"/>
</dbReference>
<gene>
    <name evidence="4" type="ORF">DBT_0171</name>
</gene>
<dbReference type="FunFam" id="3.40.50.920:FF:000010">
    <property type="entry name" value="Pyruvate ferredoxin oxidoreductase, alpha subunit"/>
    <property type="match status" value="1"/>
</dbReference>
<keyword evidence="4" id="KW-0670">Pyruvate</keyword>
<dbReference type="GO" id="GO:0016903">
    <property type="term" value="F:oxidoreductase activity, acting on the aldehyde or oxo group of donors"/>
    <property type="evidence" value="ECO:0007669"/>
    <property type="project" value="UniProtKB-ARBA"/>
</dbReference>
<protein>
    <submittedName>
        <fullName evidence="4">Pyruvate:ferredoxin oxidoreductase, alpha subunit</fullName>
    </submittedName>
</protein>
<dbReference type="PATRIC" id="fig|1156395.6.peg.170"/>
<dbReference type="SUPFAM" id="SSF52518">
    <property type="entry name" value="Thiamin diphosphate-binding fold (THDP-binding)"/>
    <property type="match status" value="1"/>
</dbReference>
<dbReference type="Proteomes" id="UP000093080">
    <property type="component" value="Unassembled WGS sequence"/>
</dbReference>
<dbReference type="Gene3D" id="3.40.50.920">
    <property type="match status" value="1"/>
</dbReference>
<dbReference type="InterPro" id="IPR033412">
    <property type="entry name" value="PFOR_II"/>
</dbReference>
<dbReference type="EMBL" id="MAGO01000001">
    <property type="protein sequence ID" value="OCC16354.1"/>
    <property type="molecule type" value="Genomic_DNA"/>
</dbReference>
<dbReference type="RefSeq" id="WP_067615480.1">
    <property type="nucleotide sequence ID" value="NZ_MAGO01000001.1"/>
</dbReference>
<feature type="domain" description="Pyruvate:ferredoxin oxidoreductase core" evidence="3">
    <location>
        <begin position="261"/>
        <end position="364"/>
    </location>
</feature>
<accession>A0A1B9F921</accession>
<evidence type="ECO:0000259" key="3">
    <source>
        <dbReference type="Pfam" id="PF17147"/>
    </source>
</evidence>
<comment type="caution">
    <text evidence="4">The sequence shown here is derived from an EMBL/GenBank/DDBJ whole genome shotgun (WGS) entry which is preliminary data.</text>
</comment>
<dbReference type="InterPro" id="IPR002880">
    <property type="entry name" value="Pyrv_Fd/Flavodoxin_OxRdtase_N"/>
</dbReference>
<dbReference type="PANTHER" id="PTHR32154">
    <property type="entry name" value="PYRUVATE-FLAVODOXIN OXIDOREDUCTASE-RELATED"/>
    <property type="match status" value="1"/>
</dbReference>
<feature type="domain" description="Pyruvate flavodoxin/ferredoxin oxidoreductase pyrimidine binding" evidence="2">
    <location>
        <begin position="16"/>
        <end position="237"/>
    </location>
</feature>
<dbReference type="Pfam" id="PF01855">
    <property type="entry name" value="POR_N"/>
    <property type="match status" value="1"/>
</dbReference>
<dbReference type="SUPFAM" id="SSF52922">
    <property type="entry name" value="TK C-terminal domain-like"/>
    <property type="match status" value="1"/>
</dbReference>
<dbReference type="InterPro" id="IPR009014">
    <property type="entry name" value="Transketo_C/PFOR_II"/>
</dbReference>
<dbReference type="CDD" id="cd07034">
    <property type="entry name" value="TPP_PYR_PFOR_IOR-alpha_like"/>
    <property type="match status" value="1"/>
</dbReference>
<organism evidence="4 5">
    <name type="scientific">Dissulfuribacter thermophilus</name>
    <dbReference type="NCBI Taxonomy" id="1156395"/>
    <lineage>
        <taxon>Bacteria</taxon>
        <taxon>Pseudomonadati</taxon>
        <taxon>Thermodesulfobacteriota</taxon>
        <taxon>Dissulfuribacteria</taxon>
        <taxon>Dissulfuribacterales</taxon>
        <taxon>Dissulfuribacteraceae</taxon>
        <taxon>Dissulfuribacter</taxon>
    </lineage>
</organism>
<dbReference type="InterPro" id="IPR050722">
    <property type="entry name" value="Pyruvate:ferred/Flavod_OxRd"/>
</dbReference>
<keyword evidence="1" id="KW-0560">Oxidoreductase</keyword>
<proteinExistence type="predicted"/>
<evidence type="ECO:0000259" key="2">
    <source>
        <dbReference type="Pfam" id="PF01855"/>
    </source>
</evidence>
<dbReference type="GO" id="GO:0019752">
    <property type="term" value="P:carboxylic acid metabolic process"/>
    <property type="evidence" value="ECO:0007669"/>
    <property type="project" value="UniProtKB-ARBA"/>
</dbReference>
<dbReference type="FunFam" id="3.40.50.970:FF:000012">
    <property type="entry name" value="Pyruvate:ferredoxin (Flavodoxin) oxidoreductase"/>
    <property type="match status" value="1"/>
</dbReference>
<evidence type="ECO:0000313" key="5">
    <source>
        <dbReference type="Proteomes" id="UP000093080"/>
    </source>
</evidence>
<keyword evidence="5" id="KW-1185">Reference proteome</keyword>
<reference evidence="4 5" key="1">
    <citation type="submission" date="2016-06" db="EMBL/GenBank/DDBJ databases">
        <title>Respiratory ammonification of nitrate coupled to the oxidation of elemental sulfur in deep-sea autotrophic thermophilic bacteria.</title>
        <authorList>
            <person name="Slobodkina G.B."/>
            <person name="Mardanov A.V."/>
            <person name="Ravin N.V."/>
            <person name="Frolova A.A."/>
            <person name="Viryasiv M.B."/>
            <person name="Chernyh N.A."/>
            <person name="Bonch-Osmolovskaya E.A."/>
            <person name="Slobodkin A.I."/>
        </authorList>
    </citation>
    <scope>NUCLEOTIDE SEQUENCE [LARGE SCALE GENOMIC DNA]</scope>
    <source>
        <strain evidence="4 5">S69</strain>
    </source>
</reference>
<dbReference type="AlphaFoldDB" id="A0A1B9F921"/>
<dbReference type="OrthoDB" id="9794954at2"/>
<dbReference type="InterPro" id="IPR029061">
    <property type="entry name" value="THDP-binding"/>
</dbReference>
<dbReference type="STRING" id="1156395.DBT_0171"/>
<evidence type="ECO:0000256" key="1">
    <source>
        <dbReference type="ARBA" id="ARBA00023002"/>
    </source>
</evidence>
<sequence>MAKRVGVEVSIAVAEAVKLAQAEVIAAYPITPQTHIVEHLSELVADGELDAEFIPVESEHAALSTCCGSVAAGARTYTATSSQGLMLMSEVLYVASGMRLPIVMTVANRALSAPISIWNDHQDIMIQRDSGWIQTFAENGQEAVDLTIHAFRVAEDRKVSLPIIVNIDGFTLSHVIEPIEIPDQEDVDRYLPPFKPKYKLDPRKPISMGPVGIPEVYTEARMAHDQAIRNAKRWIVKAWDEFEEVFGRRYNPVEEYRTEDAEILLVTMGSISETAMTAVDKMREEGKKVGLLRIRLWRPFPGPEFRKAAKGAKVLAVIDRTLAPGAASGPVCEELKAVFYKVPGAPKIFNFIAGLGGRDVTVERFEEIVDKAAFYAKKRPKELYEVIGVREK</sequence>
<dbReference type="GO" id="GO:0006979">
    <property type="term" value="P:response to oxidative stress"/>
    <property type="evidence" value="ECO:0007669"/>
    <property type="project" value="TreeGrafter"/>
</dbReference>
<dbReference type="Gene3D" id="3.40.50.970">
    <property type="match status" value="1"/>
</dbReference>